<dbReference type="EMBL" id="CP109635">
    <property type="protein sequence ID" value="UYT10735.1"/>
    <property type="molecule type" value="Genomic_DNA"/>
</dbReference>
<organism evidence="2 3">
    <name type="scientific">Lactococcus garvieae</name>
    <dbReference type="NCBI Taxonomy" id="1363"/>
    <lineage>
        <taxon>Bacteria</taxon>
        <taxon>Bacillati</taxon>
        <taxon>Bacillota</taxon>
        <taxon>Bacilli</taxon>
        <taxon>Lactobacillales</taxon>
        <taxon>Streptococcaceae</taxon>
        <taxon>Lactococcus</taxon>
    </lineage>
</organism>
<proteinExistence type="predicted"/>
<dbReference type="AlphaFoldDB" id="A0AA46TWD0"/>
<gene>
    <name evidence="2" type="ORF">OF801_01995</name>
</gene>
<dbReference type="Proteomes" id="UP001164042">
    <property type="component" value="Chromosome"/>
</dbReference>
<accession>A0AA46TWD0</accession>
<reference evidence="2" key="1">
    <citation type="submission" date="2022-10" db="EMBL/GenBank/DDBJ databases">
        <title>Genome assembly of Lactococcus garvieae isolates from cricket gut.</title>
        <authorList>
            <person name="Luecke A.R."/>
            <person name="Brown A.M.V."/>
            <person name="Wakeman C.A."/>
        </authorList>
    </citation>
    <scope>NUCLEOTIDE SEQUENCE</scope>
    <source>
        <strain evidence="2">Alexii-11_2</strain>
    </source>
</reference>
<evidence type="ECO:0000313" key="3">
    <source>
        <dbReference type="Proteomes" id="UP001164042"/>
    </source>
</evidence>
<keyword evidence="1" id="KW-0812">Transmembrane</keyword>
<evidence type="ECO:0000313" key="2">
    <source>
        <dbReference type="EMBL" id="UYT10735.1"/>
    </source>
</evidence>
<protein>
    <submittedName>
        <fullName evidence="2">Uncharacterized protein</fullName>
    </submittedName>
</protein>
<keyword evidence="1" id="KW-1133">Transmembrane helix</keyword>
<name>A0AA46TWD0_9LACT</name>
<keyword evidence="1" id="KW-0472">Membrane</keyword>
<dbReference type="RefSeq" id="WP_264308441.1">
    <property type="nucleotide sequence ID" value="NZ_CP109635.1"/>
</dbReference>
<sequence length="135" mass="15265">MIGRRGQENGGKQSIMFAHILKINSIITALGVGGIGGIAKFLLTKMKKNRIESEKRFNNLEFAMISILHDKIYSRCTQALLDGWISVDDLENLDYLWRGYHNLGGNGTGETIYKKVKELPSFPPIPKERKEDDIK</sequence>
<evidence type="ECO:0000256" key="1">
    <source>
        <dbReference type="SAM" id="Phobius"/>
    </source>
</evidence>
<feature type="transmembrane region" description="Helical" evidence="1">
    <location>
        <begin position="20"/>
        <end position="43"/>
    </location>
</feature>